<sequence>MNIGEQLRFWRKHKNFSQLDLALESGVSNKHISFIETERSKPSKQMILTLCDVLNIPIRNRNEMLSAAGFSDHYTRTPIDHAEMSRLRQTLEIILEKQEPYPLTVLDWEWNIILKNNAFDHITQTIRAEFPEFTSSMNIAELVLSPNGFKTFLQNWEEVAITTLRRLQQEQQESPGRHHKILNNLKNYPGVAELALSATLERKSEPFIYVDFCMGEQTLKFLTTLTSFGTPIDITAAEIMIESYYPADDDTRSYLEQAATESTSH</sequence>
<dbReference type="SUPFAM" id="SSF47413">
    <property type="entry name" value="lambda repressor-like DNA-binding domains"/>
    <property type="match status" value="1"/>
</dbReference>
<name>A0A4V2P7Q4_9GAMM</name>
<dbReference type="SMART" id="SM00530">
    <property type="entry name" value="HTH_XRE"/>
    <property type="match status" value="1"/>
</dbReference>
<dbReference type="Gene3D" id="1.10.260.40">
    <property type="entry name" value="lambda repressor-like DNA-binding domains"/>
    <property type="match status" value="1"/>
</dbReference>
<dbReference type="Pfam" id="PF17765">
    <property type="entry name" value="MLTR_LBD"/>
    <property type="match status" value="1"/>
</dbReference>
<proteinExistence type="predicted"/>
<accession>A0A4V2P7Q4</accession>
<evidence type="ECO:0000313" key="3">
    <source>
        <dbReference type="Proteomes" id="UP000294887"/>
    </source>
</evidence>
<dbReference type="PROSITE" id="PS50943">
    <property type="entry name" value="HTH_CROC1"/>
    <property type="match status" value="1"/>
</dbReference>
<dbReference type="Proteomes" id="UP000294887">
    <property type="component" value="Unassembled WGS sequence"/>
</dbReference>
<dbReference type="Gene3D" id="3.30.450.180">
    <property type="match status" value="1"/>
</dbReference>
<evidence type="ECO:0000259" key="1">
    <source>
        <dbReference type="PROSITE" id="PS50943"/>
    </source>
</evidence>
<dbReference type="PANTHER" id="PTHR35010">
    <property type="entry name" value="BLL4672 PROTEIN-RELATED"/>
    <property type="match status" value="1"/>
</dbReference>
<keyword evidence="3" id="KW-1185">Reference proteome</keyword>
<dbReference type="CDD" id="cd00093">
    <property type="entry name" value="HTH_XRE"/>
    <property type="match status" value="1"/>
</dbReference>
<dbReference type="InterPro" id="IPR001387">
    <property type="entry name" value="Cro/C1-type_HTH"/>
</dbReference>
<comment type="caution">
    <text evidence="2">The sequence shown here is derived from an EMBL/GenBank/DDBJ whole genome shotgun (WGS) entry which is preliminary data.</text>
</comment>
<dbReference type="AlphaFoldDB" id="A0A4V2P7Q4"/>
<reference evidence="2 3" key="1">
    <citation type="submission" date="2019-03" db="EMBL/GenBank/DDBJ databases">
        <title>Genomic Encyclopedia of Type Strains, Phase IV (KMG-IV): sequencing the most valuable type-strain genomes for metagenomic binning, comparative biology and taxonomic classification.</title>
        <authorList>
            <person name="Goeker M."/>
        </authorList>
    </citation>
    <scope>NUCLEOTIDE SEQUENCE [LARGE SCALE GENOMIC DNA]</scope>
    <source>
        <strain evidence="2 3">DSM 24830</strain>
    </source>
</reference>
<evidence type="ECO:0000313" key="2">
    <source>
        <dbReference type="EMBL" id="TCJ82755.1"/>
    </source>
</evidence>
<dbReference type="InterPro" id="IPR041413">
    <property type="entry name" value="MLTR_LBD"/>
</dbReference>
<dbReference type="Pfam" id="PF01381">
    <property type="entry name" value="HTH_3"/>
    <property type="match status" value="1"/>
</dbReference>
<dbReference type="EMBL" id="SMFQ01000005">
    <property type="protein sequence ID" value="TCJ82755.1"/>
    <property type="molecule type" value="Genomic_DNA"/>
</dbReference>
<feature type="domain" description="HTH cro/C1-type" evidence="1">
    <location>
        <begin position="7"/>
        <end position="61"/>
    </location>
</feature>
<organism evidence="2 3">
    <name type="scientific">Cocleimonas flava</name>
    <dbReference type="NCBI Taxonomy" id="634765"/>
    <lineage>
        <taxon>Bacteria</taxon>
        <taxon>Pseudomonadati</taxon>
        <taxon>Pseudomonadota</taxon>
        <taxon>Gammaproteobacteria</taxon>
        <taxon>Thiotrichales</taxon>
        <taxon>Thiotrichaceae</taxon>
        <taxon>Cocleimonas</taxon>
    </lineage>
</organism>
<dbReference type="InterPro" id="IPR010982">
    <property type="entry name" value="Lambda_DNA-bd_dom_sf"/>
</dbReference>
<dbReference type="OrthoDB" id="5346389at2"/>
<dbReference type="RefSeq" id="WP_131907261.1">
    <property type="nucleotide sequence ID" value="NZ_BAAAFU010000007.1"/>
</dbReference>
<dbReference type="GO" id="GO:0003677">
    <property type="term" value="F:DNA binding"/>
    <property type="evidence" value="ECO:0007669"/>
    <property type="project" value="InterPro"/>
</dbReference>
<dbReference type="PANTHER" id="PTHR35010:SF4">
    <property type="entry name" value="BLL5781 PROTEIN"/>
    <property type="match status" value="1"/>
</dbReference>
<gene>
    <name evidence="2" type="ORF">EV695_3487</name>
</gene>
<protein>
    <submittedName>
        <fullName evidence="2">Transcriptional regulator with XRE-family HTH domain</fullName>
    </submittedName>
</protein>